<dbReference type="PROSITE" id="PS50123">
    <property type="entry name" value="CHER"/>
    <property type="match status" value="1"/>
</dbReference>
<reference evidence="2 3" key="1">
    <citation type="submission" date="2019-12" db="EMBL/GenBank/DDBJ databases">
        <authorList>
            <person name="Dong K."/>
        </authorList>
    </citation>
    <scope>NUCLEOTIDE SEQUENCE [LARGE SCALE GENOMIC DNA]</scope>
    <source>
        <strain evidence="2 3">JCM 31225</strain>
    </source>
</reference>
<protein>
    <submittedName>
        <fullName evidence="2">Protein-glutamate O-methyltransferase CheR</fullName>
    </submittedName>
</protein>
<dbReference type="GO" id="GO:0008757">
    <property type="term" value="F:S-adenosylmethionine-dependent methyltransferase activity"/>
    <property type="evidence" value="ECO:0007669"/>
    <property type="project" value="InterPro"/>
</dbReference>
<dbReference type="AlphaFoldDB" id="A0A6N8L369"/>
<dbReference type="InterPro" id="IPR022642">
    <property type="entry name" value="CheR_C"/>
</dbReference>
<evidence type="ECO:0000313" key="3">
    <source>
        <dbReference type="Proteomes" id="UP000435036"/>
    </source>
</evidence>
<dbReference type="OrthoDB" id="9816309at2"/>
<dbReference type="InterPro" id="IPR000780">
    <property type="entry name" value="CheR_MeTrfase"/>
</dbReference>
<organism evidence="2 3">
    <name type="scientific">Sphingobacterium humi</name>
    <dbReference type="NCBI Taxonomy" id="1796905"/>
    <lineage>
        <taxon>Bacteria</taxon>
        <taxon>Pseudomonadati</taxon>
        <taxon>Bacteroidota</taxon>
        <taxon>Sphingobacteriia</taxon>
        <taxon>Sphingobacteriales</taxon>
        <taxon>Sphingobacteriaceae</taxon>
        <taxon>Sphingobacterium</taxon>
    </lineage>
</organism>
<keyword evidence="3" id="KW-1185">Reference proteome</keyword>
<dbReference type="Pfam" id="PF03705">
    <property type="entry name" value="CheR_N"/>
    <property type="match status" value="1"/>
</dbReference>
<dbReference type="Proteomes" id="UP000435036">
    <property type="component" value="Unassembled WGS sequence"/>
</dbReference>
<dbReference type="SUPFAM" id="SSF53335">
    <property type="entry name" value="S-adenosyl-L-methionine-dependent methyltransferases"/>
    <property type="match status" value="1"/>
</dbReference>
<dbReference type="PANTHER" id="PTHR24422:SF8">
    <property type="entry name" value="CHEMOTAXIS PROTEIN"/>
    <property type="match status" value="1"/>
</dbReference>
<comment type="caution">
    <text evidence="2">The sequence shown here is derived from an EMBL/GenBank/DDBJ whole genome shotgun (WGS) entry which is preliminary data.</text>
</comment>
<evidence type="ECO:0000313" key="2">
    <source>
        <dbReference type="EMBL" id="MVZ63534.1"/>
    </source>
</evidence>
<sequence length="263" mass="30543">MRKFTKELFDYTGYDFSDYSQSSLNRRIQRIMILWKVENLEGLLQMLKNKPELISNFVHLLTVPYTSMFRDPTFFLSLRTYVIPYLRTFPLIRIWSAGCSTGEEAYSIAILLKEAGLLERALIYATDLNPFSLEIAKKGVYPLDYIKEYCGNYHKAGGLNGLSSYFTANYGHAVFDEELKGKIIFSTHNLVSDASFNSFQLILCRNVLIYFERVLQNKVIKLFHESLENSGFMGLGSKETLLFSDHLEYYKKIDDNKIWQKIS</sequence>
<dbReference type="InterPro" id="IPR050903">
    <property type="entry name" value="Bact_Chemotaxis_MeTrfase"/>
</dbReference>
<proteinExistence type="predicted"/>
<dbReference type="PRINTS" id="PR00996">
    <property type="entry name" value="CHERMTFRASE"/>
</dbReference>
<dbReference type="Pfam" id="PF01739">
    <property type="entry name" value="CheR"/>
    <property type="match status" value="1"/>
</dbReference>
<evidence type="ECO:0000259" key="1">
    <source>
        <dbReference type="PROSITE" id="PS50123"/>
    </source>
</evidence>
<dbReference type="InterPro" id="IPR029063">
    <property type="entry name" value="SAM-dependent_MTases_sf"/>
</dbReference>
<keyword evidence="2" id="KW-0808">Transferase</keyword>
<dbReference type="PANTHER" id="PTHR24422">
    <property type="entry name" value="CHEMOTAXIS PROTEIN METHYLTRANSFERASE"/>
    <property type="match status" value="1"/>
</dbReference>
<dbReference type="SMART" id="SM00138">
    <property type="entry name" value="MeTrc"/>
    <property type="match status" value="1"/>
</dbReference>
<keyword evidence="2" id="KW-0489">Methyltransferase</keyword>
<dbReference type="SUPFAM" id="SSF47757">
    <property type="entry name" value="Chemotaxis receptor methyltransferase CheR, N-terminal domain"/>
    <property type="match status" value="1"/>
</dbReference>
<accession>A0A6N8L369</accession>
<feature type="domain" description="CheR-type methyltransferase" evidence="1">
    <location>
        <begin position="1"/>
        <end position="241"/>
    </location>
</feature>
<name>A0A6N8L369_9SPHI</name>
<dbReference type="InterPro" id="IPR022641">
    <property type="entry name" value="CheR_N"/>
</dbReference>
<dbReference type="GO" id="GO:0032259">
    <property type="term" value="P:methylation"/>
    <property type="evidence" value="ECO:0007669"/>
    <property type="project" value="UniProtKB-KW"/>
</dbReference>
<dbReference type="EMBL" id="WSQA01000013">
    <property type="protein sequence ID" value="MVZ63534.1"/>
    <property type="molecule type" value="Genomic_DNA"/>
</dbReference>
<dbReference type="RefSeq" id="WP_160370243.1">
    <property type="nucleotide sequence ID" value="NZ_WSQA01000013.1"/>
</dbReference>
<gene>
    <name evidence="2" type="ORF">GQF63_16010</name>
</gene>
<dbReference type="Gene3D" id="3.40.50.150">
    <property type="entry name" value="Vaccinia Virus protein VP39"/>
    <property type="match status" value="1"/>
</dbReference>